<protein>
    <submittedName>
        <fullName evidence="2">Uncharacterized protein</fullName>
    </submittedName>
</protein>
<evidence type="ECO:0000313" key="2">
    <source>
        <dbReference type="EMBL" id="KAK3858200.1"/>
    </source>
</evidence>
<organism evidence="2 3">
    <name type="scientific">Petrolisthes cinctipes</name>
    <name type="common">Flat porcelain crab</name>
    <dbReference type="NCBI Taxonomy" id="88211"/>
    <lineage>
        <taxon>Eukaryota</taxon>
        <taxon>Metazoa</taxon>
        <taxon>Ecdysozoa</taxon>
        <taxon>Arthropoda</taxon>
        <taxon>Crustacea</taxon>
        <taxon>Multicrustacea</taxon>
        <taxon>Malacostraca</taxon>
        <taxon>Eumalacostraca</taxon>
        <taxon>Eucarida</taxon>
        <taxon>Decapoda</taxon>
        <taxon>Pleocyemata</taxon>
        <taxon>Anomura</taxon>
        <taxon>Galatheoidea</taxon>
        <taxon>Porcellanidae</taxon>
        <taxon>Petrolisthes</taxon>
    </lineage>
</organism>
<dbReference type="Proteomes" id="UP001286313">
    <property type="component" value="Unassembled WGS sequence"/>
</dbReference>
<dbReference type="AlphaFoldDB" id="A0AAE1BWN5"/>
<name>A0AAE1BWN5_PETCI</name>
<accession>A0AAE1BWN5</accession>
<keyword evidence="3" id="KW-1185">Reference proteome</keyword>
<feature type="region of interest" description="Disordered" evidence="1">
    <location>
        <begin position="1"/>
        <end position="46"/>
    </location>
</feature>
<sequence length="297" mass="34196">MEGKRTVLDEEEKRRGRKEEEKRKGREEEERRGRKEEERKEEKRRGKEEVHLPLIILLLITPGNGVVREMDTPTTTWDTNWRGLPVRVNSSWSTIGLPFSSPVGLPFSLPGYLPVPDVPEKEEGGTGIKNSKYDPKREEGRIIGIRNFIGGPETEKEGGVRNSKYDTTEIKRTNKNITYLPPVVVRARMKNVQETNRTDENTKHSPTIVSEKKREKRTIVRKRREHRDPAVAANNNIMMSPRRIMLFTTLDAWVAAFQQTFKRDMIFNVGKVGGLILLHYLAPDLLAWFTDTFGSFG</sequence>
<dbReference type="EMBL" id="JAWQEG010005382">
    <property type="protein sequence ID" value="KAK3858200.1"/>
    <property type="molecule type" value="Genomic_DNA"/>
</dbReference>
<proteinExistence type="predicted"/>
<gene>
    <name evidence="2" type="ORF">Pcinc_035591</name>
</gene>
<evidence type="ECO:0000256" key="1">
    <source>
        <dbReference type="SAM" id="MobiDB-lite"/>
    </source>
</evidence>
<reference evidence="2" key="1">
    <citation type="submission" date="2023-10" db="EMBL/GenBank/DDBJ databases">
        <title>Genome assemblies of two species of porcelain crab, Petrolisthes cinctipes and Petrolisthes manimaculis (Anomura: Porcellanidae).</title>
        <authorList>
            <person name="Angst P."/>
        </authorList>
    </citation>
    <scope>NUCLEOTIDE SEQUENCE</scope>
    <source>
        <strain evidence="2">PB745_01</strain>
        <tissue evidence="2">Gill</tissue>
    </source>
</reference>
<comment type="caution">
    <text evidence="2">The sequence shown here is derived from an EMBL/GenBank/DDBJ whole genome shotgun (WGS) entry which is preliminary data.</text>
</comment>
<evidence type="ECO:0000313" key="3">
    <source>
        <dbReference type="Proteomes" id="UP001286313"/>
    </source>
</evidence>